<sequence length="155" mass="17451">MATNKEDILSMLSHMTHSELQEMLIKSGEFQLLYTHKSWEVDTLVPYLERKVAPAPSRKENDSWSSSSSNSNNSSSSINYKTFLPNRTEKPTGCQSWMVKKVMMTATGKFGEDQNMEEACEEEKEGLGQAMGGDEEVGIENKVEQNEEGGEFKLE</sequence>
<dbReference type="InParanoid" id="E9HJC6"/>
<gene>
    <name evidence="2" type="ORF">DAPPUDRAFT_114825</name>
</gene>
<reference evidence="2 3" key="1">
    <citation type="journal article" date="2011" name="Science">
        <title>The ecoresponsive genome of Daphnia pulex.</title>
        <authorList>
            <person name="Colbourne J.K."/>
            <person name="Pfrender M.E."/>
            <person name="Gilbert D."/>
            <person name="Thomas W.K."/>
            <person name="Tucker A."/>
            <person name="Oakley T.H."/>
            <person name="Tokishita S."/>
            <person name="Aerts A."/>
            <person name="Arnold G.J."/>
            <person name="Basu M.K."/>
            <person name="Bauer D.J."/>
            <person name="Caceres C.E."/>
            <person name="Carmel L."/>
            <person name="Casola C."/>
            <person name="Choi J.H."/>
            <person name="Detter J.C."/>
            <person name="Dong Q."/>
            <person name="Dusheyko S."/>
            <person name="Eads B.D."/>
            <person name="Frohlich T."/>
            <person name="Geiler-Samerotte K.A."/>
            <person name="Gerlach D."/>
            <person name="Hatcher P."/>
            <person name="Jogdeo S."/>
            <person name="Krijgsveld J."/>
            <person name="Kriventseva E.V."/>
            <person name="Kultz D."/>
            <person name="Laforsch C."/>
            <person name="Lindquist E."/>
            <person name="Lopez J."/>
            <person name="Manak J.R."/>
            <person name="Muller J."/>
            <person name="Pangilinan J."/>
            <person name="Patwardhan R.P."/>
            <person name="Pitluck S."/>
            <person name="Pritham E.J."/>
            <person name="Rechtsteiner A."/>
            <person name="Rho M."/>
            <person name="Rogozin I.B."/>
            <person name="Sakarya O."/>
            <person name="Salamov A."/>
            <person name="Schaack S."/>
            <person name="Shapiro H."/>
            <person name="Shiga Y."/>
            <person name="Skalitzky C."/>
            <person name="Smith Z."/>
            <person name="Souvorov A."/>
            <person name="Sung W."/>
            <person name="Tang Z."/>
            <person name="Tsuchiya D."/>
            <person name="Tu H."/>
            <person name="Vos H."/>
            <person name="Wang M."/>
            <person name="Wolf Y.I."/>
            <person name="Yamagata H."/>
            <person name="Yamada T."/>
            <person name="Ye Y."/>
            <person name="Shaw J.R."/>
            <person name="Andrews J."/>
            <person name="Crease T.J."/>
            <person name="Tang H."/>
            <person name="Lucas S.M."/>
            <person name="Robertson H.M."/>
            <person name="Bork P."/>
            <person name="Koonin E.V."/>
            <person name="Zdobnov E.M."/>
            <person name="Grigoriev I.V."/>
            <person name="Lynch M."/>
            <person name="Boore J.L."/>
        </authorList>
    </citation>
    <scope>NUCLEOTIDE SEQUENCE [LARGE SCALE GENOMIC DNA]</scope>
</reference>
<dbReference type="AlphaFoldDB" id="E9HJC6"/>
<dbReference type="HOGENOM" id="CLU_1697297_0_0_1"/>
<feature type="region of interest" description="Disordered" evidence="1">
    <location>
        <begin position="110"/>
        <end position="155"/>
    </location>
</feature>
<dbReference type="EMBL" id="GL732661">
    <property type="protein sequence ID" value="EFX68148.1"/>
    <property type="molecule type" value="Genomic_DNA"/>
</dbReference>
<name>E9HJC6_DAPPU</name>
<keyword evidence="3" id="KW-1185">Reference proteome</keyword>
<evidence type="ECO:0000313" key="2">
    <source>
        <dbReference type="EMBL" id="EFX68148.1"/>
    </source>
</evidence>
<feature type="compositionally biased region" description="Basic and acidic residues" evidence="1">
    <location>
        <begin position="139"/>
        <end position="155"/>
    </location>
</feature>
<feature type="compositionally biased region" description="Acidic residues" evidence="1">
    <location>
        <begin position="114"/>
        <end position="124"/>
    </location>
</feature>
<organism evidence="2 3">
    <name type="scientific">Daphnia pulex</name>
    <name type="common">Water flea</name>
    <dbReference type="NCBI Taxonomy" id="6669"/>
    <lineage>
        <taxon>Eukaryota</taxon>
        <taxon>Metazoa</taxon>
        <taxon>Ecdysozoa</taxon>
        <taxon>Arthropoda</taxon>
        <taxon>Crustacea</taxon>
        <taxon>Branchiopoda</taxon>
        <taxon>Diplostraca</taxon>
        <taxon>Cladocera</taxon>
        <taxon>Anomopoda</taxon>
        <taxon>Daphniidae</taxon>
        <taxon>Daphnia</taxon>
    </lineage>
</organism>
<protein>
    <submittedName>
        <fullName evidence="2">Uncharacterized protein</fullName>
    </submittedName>
</protein>
<proteinExistence type="predicted"/>
<accession>E9HJC6</accession>
<evidence type="ECO:0000256" key="1">
    <source>
        <dbReference type="SAM" id="MobiDB-lite"/>
    </source>
</evidence>
<dbReference type="Proteomes" id="UP000000305">
    <property type="component" value="Unassembled WGS sequence"/>
</dbReference>
<feature type="compositionally biased region" description="Basic and acidic residues" evidence="1">
    <location>
        <begin position="51"/>
        <end position="62"/>
    </location>
</feature>
<dbReference type="KEGG" id="dpx:DAPPUDRAFT_114825"/>
<evidence type="ECO:0000313" key="3">
    <source>
        <dbReference type="Proteomes" id="UP000000305"/>
    </source>
</evidence>
<feature type="compositionally biased region" description="Low complexity" evidence="1">
    <location>
        <begin position="63"/>
        <end position="77"/>
    </location>
</feature>
<feature type="region of interest" description="Disordered" evidence="1">
    <location>
        <begin position="51"/>
        <end position="94"/>
    </location>
</feature>